<organism evidence="2 3">
    <name type="scientific">Colletotrichum lupini</name>
    <dbReference type="NCBI Taxonomy" id="145971"/>
    <lineage>
        <taxon>Eukaryota</taxon>
        <taxon>Fungi</taxon>
        <taxon>Dikarya</taxon>
        <taxon>Ascomycota</taxon>
        <taxon>Pezizomycotina</taxon>
        <taxon>Sordariomycetes</taxon>
        <taxon>Hypocreomycetidae</taxon>
        <taxon>Glomerellales</taxon>
        <taxon>Glomerellaceae</taxon>
        <taxon>Colletotrichum</taxon>
        <taxon>Colletotrichum acutatum species complex</taxon>
    </lineage>
</organism>
<reference evidence="2" key="1">
    <citation type="journal article" date="2021" name="Mol. Plant Microbe Interact.">
        <title>Complete Genome Sequence of the Plant-Pathogenic Fungus Colletotrichum lupini.</title>
        <authorList>
            <person name="Baroncelli R."/>
            <person name="Pensec F."/>
            <person name="Da Lio D."/>
            <person name="Boufleur T."/>
            <person name="Vicente I."/>
            <person name="Sarrocco S."/>
            <person name="Picot A."/>
            <person name="Baraldi E."/>
            <person name="Sukno S."/>
            <person name="Thon M."/>
            <person name="Le Floch G."/>
        </authorList>
    </citation>
    <scope>NUCLEOTIDE SEQUENCE</scope>
    <source>
        <strain evidence="2">IMI 504893</strain>
    </source>
</reference>
<protein>
    <submittedName>
        <fullName evidence="2">Uncharacterized protein</fullName>
    </submittedName>
</protein>
<dbReference type="GeneID" id="73348628"/>
<gene>
    <name evidence="2" type="ORF">CLUP02_14691</name>
</gene>
<accession>A0A9Q8T597</accession>
<sequence>MSAVLNMIISRCQYRVIAKVWSQKTNSNTGWKRLDGNCQANIILSFSQIKMKTKLFGMSENGNRIPRFQRLFARSATAFGRRSNRVPARSLFSGQRSPMKVSGGFASKLRLRVASLTQVWTSRFDVDAKTEMQSTKAGTDKGHGRQAAAGTDSASGCPYGARDCPLSRYTLSAHQRGNPGGLPPLKGSTKGTPIILTLDKQSVQWPGACPEILGPVGDSALNLTHLPSTHSNLSNLPPPRPTTP</sequence>
<feature type="compositionally biased region" description="Polar residues" evidence="1">
    <location>
        <begin position="223"/>
        <end position="235"/>
    </location>
</feature>
<dbReference type="Proteomes" id="UP000830671">
    <property type="component" value="Chromosome 8"/>
</dbReference>
<evidence type="ECO:0000313" key="3">
    <source>
        <dbReference type="Proteomes" id="UP000830671"/>
    </source>
</evidence>
<keyword evidence="3" id="KW-1185">Reference proteome</keyword>
<name>A0A9Q8T597_9PEZI</name>
<feature type="region of interest" description="Disordered" evidence="1">
    <location>
        <begin position="132"/>
        <end position="156"/>
    </location>
</feature>
<dbReference type="AlphaFoldDB" id="A0A9Q8T597"/>
<dbReference type="KEGG" id="clup:CLUP02_14691"/>
<dbReference type="EMBL" id="CP019480">
    <property type="protein sequence ID" value="UQC89163.1"/>
    <property type="molecule type" value="Genomic_DNA"/>
</dbReference>
<evidence type="ECO:0000256" key="1">
    <source>
        <dbReference type="SAM" id="MobiDB-lite"/>
    </source>
</evidence>
<feature type="region of interest" description="Disordered" evidence="1">
    <location>
        <begin position="223"/>
        <end position="244"/>
    </location>
</feature>
<evidence type="ECO:0000313" key="2">
    <source>
        <dbReference type="EMBL" id="UQC89163.1"/>
    </source>
</evidence>
<proteinExistence type="predicted"/>
<dbReference type="RefSeq" id="XP_049150764.1">
    <property type="nucleotide sequence ID" value="XM_049293618.1"/>
</dbReference>